<reference evidence="6" key="1">
    <citation type="submission" date="2016-09" db="EMBL/GenBank/DDBJ databases">
        <authorList>
            <person name="Varghese N."/>
            <person name="Submissions S."/>
        </authorList>
    </citation>
    <scope>NUCLEOTIDE SEQUENCE [LARGE SCALE GENOMIC DNA]</scope>
    <source>
        <strain evidence="6">25nlg</strain>
    </source>
</reference>
<sequence>MNNRCVQPGLSQIRDVLQMLARNMVFLEKEGASCCGITNIQSYLLEHIHKLNGPSLNELAEHLRMETSTLSRQVQGLVTKGLVKRVQSETDRRYVQLTLTEEGEAFGEKVNVQMQQYLQRIFSHIPADKKEQVLESLDILLEAMKKSNCC</sequence>
<dbReference type="Pfam" id="PF12802">
    <property type="entry name" value="MarR_2"/>
    <property type="match status" value="1"/>
</dbReference>
<dbReference type="InterPro" id="IPR023187">
    <property type="entry name" value="Tscrpt_reg_MarR-type_CS"/>
</dbReference>
<evidence type="ECO:0000256" key="3">
    <source>
        <dbReference type="ARBA" id="ARBA00023163"/>
    </source>
</evidence>
<dbReference type="SMART" id="SM00347">
    <property type="entry name" value="HTH_MARR"/>
    <property type="match status" value="1"/>
</dbReference>
<evidence type="ECO:0000259" key="4">
    <source>
        <dbReference type="PROSITE" id="PS50995"/>
    </source>
</evidence>
<evidence type="ECO:0000313" key="6">
    <source>
        <dbReference type="Proteomes" id="UP000242662"/>
    </source>
</evidence>
<keyword evidence="2 5" id="KW-0238">DNA-binding</keyword>
<dbReference type="PRINTS" id="PR00598">
    <property type="entry name" value="HTHMARR"/>
</dbReference>
<dbReference type="STRING" id="1464122.SAMN05421737_11250"/>
<dbReference type="PANTHER" id="PTHR42756:SF1">
    <property type="entry name" value="TRANSCRIPTIONAL REPRESSOR OF EMRAB OPERON"/>
    <property type="match status" value="1"/>
</dbReference>
<dbReference type="PROSITE" id="PS50995">
    <property type="entry name" value="HTH_MARR_2"/>
    <property type="match status" value="1"/>
</dbReference>
<dbReference type="AlphaFoldDB" id="A0A1G6ND59"/>
<proteinExistence type="predicted"/>
<keyword evidence="6" id="KW-1185">Reference proteome</keyword>
<name>A0A1G6ND59_9BACI</name>
<organism evidence="5 6">
    <name type="scientific">Shouchella lonarensis</name>
    <dbReference type="NCBI Taxonomy" id="1464122"/>
    <lineage>
        <taxon>Bacteria</taxon>
        <taxon>Bacillati</taxon>
        <taxon>Bacillota</taxon>
        <taxon>Bacilli</taxon>
        <taxon>Bacillales</taxon>
        <taxon>Bacillaceae</taxon>
        <taxon>Shouchella</taxon>
    </lineage>
</organism>
<evidence type="ECO:0000256" key="1">
    <source>
        <dbReference type="ARBA" id="ARBA00023015"/>
    </source>
</evidence>
<feature type="domain" description="HTH marR-type" evidence="4">
    <location>
        <begin position="10"/>
        <end position="142"/>
    </location>
</feature>
<accession>A0A1G6ND59</accession>
<dbReference type="PANTHER" id="PTHR42756">
    <property type="entry name" value="TRANSCRIPTIONAL REGULATOR, MARR"/>
    <property type="match status" value="1"/>
</dbReference>
<evidence type="ECO:0000256" key="2">
    <source>
        <dbReference type="ARBA" id="ARBA00023125"/>
    </source>
</evidence>
<dbReference type="Gene3D" id="1.10.10.10">
    <property type="entry name" value="Winged helix-like DNA-binding domain superfamily/Winged helix DNA-binding domain"/>
    <property type="match status" value="1"/>
</dbReference>
<gene>
    <name evidence="5" type="ORF">SAMN05421737_11250</name>
</gene>
<protein>
    <submittedName>
        <fullName evidence="5">DNA-binding transcriptional regulator, MarR family</fullName>
    </submittedName>
</protein>
<dbReference type="RefSeq" id="WP_245701260.1">
    <property type="nucleotide sequence ID" value="NZ_FMYM01000012.1"/>
</dbReference>
<dbReference type="InterPro" id="IPR000835">
    <property type="entry name" value="HTH_MarR-typ"/>
</dbReference>
<evidence type="ECO:0000313" key="5">
    <source>
        <dbReference type="EMBL" id="SDC65738.1"/>
    </source>
</evidence>
<dbReference type="GO" id="GO:0003700">
    <property type="term" value="F:DNA-binding transcription factor activity"/>
    <property type="evidence" value="ECO:0007669"/>
    <property type="project" value="InterPro"/>
</dbReference>
<dbReference type="EMBL" id="FMYM01000012">
    <property type="protein sequence ID" value="SDC65738.1"/>
    <property type="molecule type" value="Genomic_DNA"/>
</dbReference>
<dbReference type="InterPro" id="IPR036388">
    <property type="entry name" value="WH-like_DNA-bd_sf"/>
</dbReference>
<keyword evidence="3" id="KW-0804">Transcription</keyword>
<dbReference type="Proteomes" id="UP000242662">
    <property type="component" value="Unassembled WGS sequence"/>
</dbReference>
<dbReference type="SUPFAM" id="SSF46785">
    <property type="entry name" value="Winged helix' DNA-binding domain"/>
    <property type="match status" value="1"/>
</dbReference>
<dbReference type="GO" id="GO:0003677">
    <property type="term" value="F:DNA binding"/>
    <property type="evidence" value="ECO:0007669"/>
    <property type="project" value="UniProtKB-KW"/>
</dbReference>
<dbReference type="InterPro" id="IPR036390">
    <property type="entry name" value="WH_DNA-bd_sf"/>
</dbReference>
<keyword evidence="1" id="KW-0805">Transcription regulation</keyword>
<dbReference type="PROSITE" id="PS01117">
    <property type="entry name" value="HTH_MARR_1"/>
    <property type="match status" value="1"/>
</dbReference>